<dbReference type="AlphaFoldDB" id="A0A3D3RG99"/>
<accession>A0A3D3RG99</accession>
<keyword evidence="1" id="KW-0812">Transmembrane</keyword>
<keyword evidence="1" id="KW-1133">Transmembrane helix</keyword>
<name>A0A3D3RG99_9PLAN</name>
<proteinExistence type="predicted"/>
<evidence type="ECO:0000313" key="2">
    <source>
        <dbReference type="EMBL" id="HCO27851.1"/>
    </source>
</evidence>
<feature type="transmembrane region" description="Helical" evidence="1">
    <location>
        <begin position="294"/>
        <end position="314"/>
    </location>
</feature>
<protein>
    <submittedName>
        <fullName evidence="2">Uncharacterized protein</fullName>
    </submittedName>
</protein>
<evidence type="ECO:0000313" key="3">
    <source>
        <dbReference type="Proteomes" id="UP000263642"/>
    </source>
</evidence>
<gene>
    <name evidence="2" type="ORF">DIT97_34460</name>
</gene>
<evidence type="ECO:0000256" key="1">
    <source>
        <dbReference type="SAM" id="Phobius"/>
    </source>
</evidence>
<organism evidence="2 3">
    <name type="scientific">Gimesia maris</name>
    <dbReference type="NCBI Taxonomy" id="122"/>
    <lineage>
        <taxon>Bacteria</taxon>
        <taxon>Pseudomonadati</taxon>
        <taxon>Planctomycetota</taxon>
        <taxon>Planctomycetia</taxon>
        <taxon>Planctomycetales</taxon>
        <taxon>Planctomycetaceae</taxon>
        <taxon>Gimesia</taxon>
    </lineage>
</organism>
<dbReference type="EMBL" id="DQAY01000212">
    <property type="protein sequence ID" value="HCO27851.1"/>
    <property type="molecule type" value="Genomic_DNA"/>
</dbReference>
<sequence>MSCFLLAVALAVPDLSEIMRGFEATQRKHTGFCCLVTMTKGQAEQSKQTVARLYKINDSWRIDYLQTPLAGTPIFAPGNPGVTSGYLVRKDKIIQYVRSPSRSILVTEHPAHDLSIMTTLDQKFISPVNSLYEIGHYSIPNFCVLPDTEVISQDGKPVLQTRICSPATGEQGVKVRLNLKTMLVEEWNDEIPGLETSVKIQVIPEQHPQIGPVVRQYIFDTRTQLTDRDPEHYVIDFSDYQVWKDDSVLQLDSLFLFNDPVAIEKDGKLETLKRPESLDEKSEALFPRLQNSPFLFWLVLLSLGVVTLVLISIYKTRTSKHQPLRD</sequence>
<keyword evidence="1" id="KW-0472">Membrane</keyword>
<reference evidence="2 3" key="1">
    <citation type="journal article" date="2018" name="Nat. Biotechnol.">
        <title>A standardized bacterial taxonomy based on genome phylogeny substantially revises the tree of life.</title>
        <authorList>
            <person name="Parks D.H."/>
            <person name="Chuvochina M."/>
            <person name="Waite D.W."/>
            <person name="Rinke C."/>
            <person name="Skarshewski A."/>
            <person name="Chaumeil P.A."/>
            <person name="Hugenholtz P."/>
        </authorList>
    </citation>
    <scope>NUCLEOTIDE SEQUENCE [LARGE SCALE GENOMIC DNA]</scope>
    <source>
        <strain evidence="2">UBA9375</strain>
    </source>
</reference>
<dbReference type="Proteomes" id="UP000263642">
    <property type="component" value="Unassembled WGS sequence"/>
</dbReference>
<comment type="caution">
    <text evidence="2">The sequence shown here is derived from an EMBL/GenBank/DDBJ whole genome shotgun (WGS) entry which is preliminary data.</text>
</comment>